<dbReference type="SUPFAM" id="SSF117281">
    <property type="entry name" value="Kelch motif"/>
    <property type="match status" value="2"/>
</dbReference>
<evidence type="ECO:0000256" key="3">
    <source>
        <dbReference type="SAM" id="MobiDB-lite"/>
    </source>
</evidence>
<dbReference type="Pfam" id="PF00651">
    <property type="entry name" value="BTB"/>
    <property type="match status" value="1"/>
</dbReference>
<dbReference type="Gene3D" id="2.120.10.80">
    <property type="entry name" value="Kelch-type beta propeller"/>
    <property type="match status" value="1"/>
</dbReference>
<feature type="region of interest" description="Disordered" evidence="3">
    <location>
        <begin position="530"/>
        <end position="552"/>
    </location>
</feature>
<evidence type="ECO:0000256" key="2">
    <source>
        <dbReference type="ARBA" id="ARBA00022737"/>
    </source>
</evidence>
<dbReference type="PANTHER" id="PTHR45632">
    <property type="entry name" value="LD33804P"/>
    <property type="match status" value="1"/>
</dbReference>
<evidence type="ECO:0000313" key="5">
    <source>
        <dbReference type="Proteomes" id="UP000050792"/>
    </source>
</evidence>
<evidence type="ECO:0000256" key="1">
    <source>
        <dbReference type="ARBA" id="ARBA00022441"/>
    </source>
</evidence>
<feature type="compositionally biased region" description="Polar residues" evidence="3">
    <location>
        <begin position="573"/>
        <end position="589"/>
    </location>
</feature>
<dbReference type="SMART" id="SM00225">
    <property type="entry name" value="BTB"/>
    <property type="match status" value="1"/>
</dbReference>
<dbReference type="WBParaSite" id="SRDH1_30680.5">
    <property type="protein sequence ID" value="SRDH1_30680.5"/>
    <property type="gene ID" value="SRDH1_30680"/>
</dbReference>
<reference evidence="5" key="1">
    <citation type="submission" date="2022-06" db="EMBL/GenBank/DDBJ databases">
        <authorList>
            <person name="Berger JAMES D."/>
            <person name="Berger JAMES D."/>
        </authorList>
    </citation>
    <scope>NUCLEOTIDE SEQUENCE [LARGE SCALE GENOMIC DNA]</scope>
</reference>
<keyword evidence="5" id="KW-1185">Reference proteome</keyword>
<sequence>MSTLQKQQGIRSDGRSLMDEGTDYYSVTAFKKMNAFRKEGQLCDVVIKAESREFLAHRVVLAASSDYFDAMFSSGIDNEECVYNAVMRWVYHQPIERVANLPSLLRNIRLSVMSVRFLTDVVDKDRLIRQSLECRDLVDDAKRFHLRPDLRHEMRDRRFRQRDGGNEYLVVIGGFGSDQDPSDSVEMFNPRTLEWNELPDLPISYRYVAACSLGTCVYVIGGFDGNERLNTVYSLDIAQREEGWRLLTPMHYKRGLSAACTNKGLIYVCGGFDGQSRLRSFEVYHPKIDEWRILEEMTTAREGAGLVVVDDTLYCLGGYDGFHLLNSMEAFDLHCGTWSVCKPMYMRRSGAGCALLGDTIYVCGGYGGAEGRGPSHLDTVEAYNTWLAQWTLVTSMNVPRCYVGACPLAGKIYVAAGYNGNSLLDTVESYDPIENTWWLHEESRMNHERCDTGMCVVRFPTCSVSQDTLTPVITSRNVINSSNIHSSPSAVSSASVNFHSAISQSSTWHLNDFNTNRANNVRVNTQISVGHANPSSFQGSPSSTRNVLSSSVSEPFRSGSQFGCPSASMNICNVNSQSPGNSHLSSTNRRSNRQARSHSSRQNSLSNTAPVNGRELRNSRPPRHLLSLTASSLYPGNINIWNHKSMRLPYVAQGMHNPRNHRSLVPSLLCNPHNILRCNTTPISQLTQQVENPLFNHSDTLSHTLDNIPSSSEESYIIQNNESTVNSAFSMMQQTDQPLDNCGNVDINELASNLNASHFDAPTVTGSHLPASQRSSCSSPTLVSDIHHSAPEYGSSASCKHELFRSVDAINRLDSDNVFWSVSNISTFSVIENPTAGTFSQAITFNEDLSNSNVVIGAQADNISGNVNLENLPSRNYVSLVGDSPDEQDHSNTFGDVRREHGDSVKCTDRSSYKLRTFMNTLISKPRELQSNSSNNSSDLPCEQPCDITLASSHSCNSSAPIPIAKVKPCSSTVVENSCTTTLNALPPSIRNTSSIQQGNDLSICRNKQTFDQLCQRYRPVMPHPFKTDPIWPFRYNTESCQTQEDRIITSANDQKVSSSLCKVNDQRVITIGETSFVFGVAESSHAYSDSDDLSITNQSEDPNQTGVSVKPDVTCTTSVIESVHSTGAPGCCSSNSDDALLNQPHSLIDNPSNCEPDITLCTVVCNPGNMDDSPESQPDTRSDGEGEEGEDLDVVLRNPAVGQVDDE</sequence>
<evidence type="ECO:0000259" key="4">
    <source>
        <dbReference type="PROSITE" id="PS50097"/>
    </source>
</evidence>
<dbReference type="InterPro" id="IPR000210">
    <property type="entry name" value="BTB/POZ_dom"/>
</dbReference>
<dbReference type="PANTHER" id="PTHR45632:SF26">
    <property type="entry name" value="BTB DOMAIN-CONTAINING PROTEIN"/>
    <property type="match status" value="1"/>
</dbReference>
<feature type="compositionally biased region" description="Polar residues" evidence="3">
    <location>
        <begin position="1094"/>
        <end position="1108"/>
    </location>
</feature>
<reference evidence="6" key="2">
    <citation type="submission" date="2023-11" db="UniProtKB">
        <authorList>
            <consortium name="WormBaseParasite"/>
        </authorList>
    </citation>
    <scope>IDENTIFICATION</scope>
</reference>
<feature type="compositionally biased region" description="Polar residues" evidence="3">
    <location>
        <begin position="600"/>
        <end position="610"/>
    </location>
</feature>
<name>A0AA85F035_9TREM</name>
<dbReference type="InterPro" id="IPR015915">
    <property type="entry name" value="Kelch-typ_b-propeller"/>
</dbReference>
<keyword evidence="2" id="KW-0677">Repeat</keyword>
<dbReference type="PROSITE" id="PS50097">
    <property type="entry name" value="BTB"/>
    <property type="match status" value="1"/>
</dbReference>
<feature type="region of interest" description="Disordered" evidence="3">
    <location>
        <begin position="1089"/>
        <end position="1111"/>
    </location>
</feature>
<accession>A0AA85F035</accession>
<feature type="region of interest" description="Disordered" evidence="3">
    <location>
        <begin position="573"/>
        <end position="620"/>
    </location>
</feature>
<feature type="region of interest" description="Disordered" evidence="3">
    <location>
        <begin position="1167"/>
        <end position="1208"/>
    </location>
</feature>
<dbReference type="AlphaFoldDB" id="A0AA85F035"/>
<protein>
    <recommendedName>
        <fullName evidence="4">BTB domain-containing protein</fullName>
    </recommendedName>
</protein>
<dbReference type="SUPFAM" id="SSF54695">
    <property type="entry name" value="POZ domain"/>
    <property type="match status" value="1"/>
</dbReference>
<dbReference type="Proteomes" id="UP000050792">
    <property type="component" value="Unassembled WGS sequence"/>
</dbReference>
<proteinExistence type="predicted"/>
<evidence type="ECO:0000313" key="6">
    <source>
        <dbReference type="WBParaSite" id="SRDH1_30680.5"/>
    </source>
</evidence>
<dbReference type="Gene3D" id="1.25.40.420">
    <property type="match status" value="1"/>
</dbReference>
<dbReference type="Pfam" id="PF01344">
    <property type="entry name" value="Kelch_1"/>
    <property type="match status" value="2"/>
</dbReference>
<organism evidence="5 6">
    <name type="scientific">Schistosoma rodhaini</name>
    <dbReference type="NCBI Taxonomy" id="6188"/>
    <lineage>
        <taxon>Eukaryota</taxon>
        <taxon>Metazoa</taxon>
        <taxon>Spiralia</taxon>
        <taxon>Lophotrochozoa</taxon>
        <taxon>Platyhelminthes</taxon>
        <taxon>Trematoda</taxon>
        <taxon>Digenea</taxon>
        <taxon>Strigeidida</taxon>
        <taxon>Schistosomatoidea</taxon>
        <taxon>Schistosomatidae</taxon>
        <taxon>Schistosoma</taxon>
    </lineage>
</organism>
<keyword evidence="1" id="KW-0880">Kelch repeat</keyword>
<dbReference type="InterPro" id="IPR006652">
    <property type="entry name" value="Kelch_1"/>
</dbReference>
<feature type="compositionally biased region" description="Basic residues" evidence="3">
    <location>
        <begin position="590"/>
        <end position="599"/>
    </location>
</feature>
<dbReference type="SMART" id="SM00612">
    <property type="entry name" value="Kelch"/>
    <property type="match status" value="6"/>
</dbReference>
<dbReference type="Pfam" id="PF24681">
    <property type="entry name" value="Kelch_KLHDC2_KLHL20_DRC7"/>
    <property type="match status" value="1"/>
</dbReference>
<feature type="compositionally biased region" description="Low complexity" evidence="3">
    <location>
        <begin position="540"/>
        <end position="552"/>
    </location>
</feature>
<dbReference type="InterPro" id="IPR011333">
    <property type="entry name" value="SKP1/BTB/POZ_sf"/>
</dbReference>
<feature type="domain" description="BTB" evidence="4">
    <location>
        <begin position="43"/>
        <end position="117"/>
    </location>
</feature>